<feature type="region of interest" description="Disordered" evidence="6">
    <location>
        <begin position="1"/>
        <end position="28"/>
    </location>
</feature>
<keyword evidence="2" id="KW-0813">Transport</keyword>
<dbReference type="GO" id="GO:0016020">
    <property type="term" value="C:membrane"/>
    <property type="evidence" value="ECO:0007669"/>
    <property type="project" value="UniProtKB-SubCell"/>
</dbReference>
<evidence type="ECO:0000256" key="4">
    <source>
        <dbReference type="ARBA" id="ARBA00022989"/>
    </source>
</evidence>
<dbReference type="STRING" id="196109.A0A136J3R3"/>
<evidence type="ECO:0000256" key="7">
    <source>
        <dbReference type="SAM" id="Phobius"/>
    </source>
</evidence>
<feature type="transmembrane region" description="Helical" evidence="7">
    <location>
        <begin position="131"/>
        <end position="153"/>
    </location>
</feature>
<organism evidence="8 9">
    <name type="scientific">Microdochium bolleyi</name>
    <dbReference type="NCBI Taxonomy" id="196109"/>
    <lineage>
        <taxon>Eukaryota</taxon>
        <taxon>Fungi</taxon>
        <taxon>Dikarya</taxon>
        <taxon>Ascomycota</taxon>
        <taxon>Pezizomycotina</taxon>
        <taxon>Sordariomycetes</taxon>
        <taxon>Xylariomycetidae</taxon>
        <taxon>Xylariales</taxon>
        <taxon>Microdochiaceae</taxon>
        <taxon>Microdochium</taxon>
    </lineage>
</organism>
<feature type="transmembrane region" description="Helical" evidence="7">
    <location>
        <begin position="165"/>
        <end position="185"/>
    </location>
</feature>
<feature type="transmembrane region" description="Helical" evidence="7">
    <location>
        <begin position="45"/>
        <end position="67"/>
    </location>
</feature>
<feature type="transmembrane region" description="Helical" evidence="7">
    <location>
        <begin position="442"/>
        <end position="463"/>
    </location>
</feature>
<reference evidence="9" key="1">
    <citation type="submission" date="2016-02" db="EMBL/GenBank/DDBJ databases">
        <title>Draft genome sequence of Microdochium bolleyi, a fungal endophyte of beachgrass.</title>
        <authorList>
            <consortium name="DOE Joint Genome Institute"/>
            <person name="David A.S."/>
            <person name="May G."/>
            <person name="Haridas S."/>
            <person name="Lim J."/>
            <person name="Wang M."/>
            <person name="Labutti K."/>
            <person name="Lipzen A."/>
            <person name="Barry K."/>
            <person name="Grigoriev I.V."/>
        </authorList>
    </citation>
    <scope>NUCLEOTIDE SEQUENCE [LARGE SCALE GENOMIC DNA]</scope>
    <source>
        <strain evidence="9">J235TASD1</strain>
    </source>
</reference>
<sequence length="517" mass="56521">MAENKIEIGAETVDSATGPAESPRDDESVLEKQTRTRKVFSLPQLYAFSLMYLVTWIAMGSSMYYGLLNGGPAAFLFNYIIVAIGALAQAACLAELASILPIAGAQYYWTYYLAIPRARLFLTWLQGWATWLGYIFFLATCLNSNTILLQGVIQINNPEYEATGWRTTVIIIATLAIYTVINIWGFRSLPWIELLAGVLNMCFFVITVAALWALSPRNGPEFFLTTRHSSGYENDFVVWNVGMLTHLWTFIGFEGIIHMGEETKDAKRVVPRAMVWAIATNGVTGLIMVVTVLACMPPIEDMLEASSPFVYLLVTSTGSTTIATVIGTGISVALFCAGMTVYSSSSRLTWAWARDGGLPRYFGHVDAATRVPLRAVLLTCAIVVALNFLNLGTETYVALGAITSLATLAIYSSYALILAVVLHARVATTGFEAGRQWNLGQWGLPLNAYALAHTLYTMIWLPFPTTVPVTPATMNYSGPVFGAVILGAVGVWCVWGRKHWPGPNQKVVDIVLRLAGE</sequence>
<dbReference type="Gene3D" id="1.20.1740.10">
    <property type="entry name" value="Amino acid/polyamine transporter I"/>
    <property type="match status" value="1"/>
</dbReference>
<name>A0A136J3R3_9PEZI</name>
<dbReference type="Pfam" id="PF13520">
    <property type="entry name" value="AA_permease_2"/>
    <property type="match status" value="1"/>
</dbReference>
<feature type="transmembrane region" description="Helical" evidence="7">
    <location>
        <begin position="191"/>
        <end position="215"/>
    </location>
</feature>
<keyword evidence="9" id="KW-1185">Reference proteome</keyword>
<comment type="subcellular location">
    <subcellularLocation>
        <location evidence="1">Membrane</location>
        <topology evidence="1">Multi-pass membrane protein</topology>
    </subcellularLocation>
</comment>
<evidence type="ECO:0000313" key="8">
    <source>
        <dbReference type="EMBL" id="KXJ91878.1"/>
    </source>
</evidence>
<accession>A0A136J3R3</accession>
<dbReference type="InParanoid" id="A0A136J3R3"/>
<feature type="transmembrane region" description="Helical" evidence="7">
    <location>
        <begin position="236"/>
        <end position="253"/>
    </location>
</feature>
<dbReference type="OrthoDB" id="3257095at2759"/>
<evidence type="ECO:0000313" key="9">
    <source>
        <dbReference type="Proteomes" id="UP000070501"/>
    </source>
</evidence>
<proteinExistence type="predicted"/>
<feature type="transmembrane region" description="Helical" evidence="7">
    <location>
        <begin position="396"/>
        <end position="422"/>
    </location>
</feature>
<dbReference type="PANTHER" id="PTHR45649:SF5">
    <property type="entry name" value="GABA TRANSPORTER (EUROFUNG)-RELATED"/>
    <property type="match status" value="1"/>
</dbReference>
<dbReference type="PIRSF" id="PIRSF006060">
    <property type="entry name" value="AA_transporter"/>
    <property type="match status" value="1"/>
</dbReference>
<feature type="transmembrane region" description="Helical" evidence="7">
    <location>
        <begin position="475"/>
        <end position="495"/>
    </location>
</feature>
<keyword evidence="4 7" id="KW-1133">Transmembrane helix</keyword>
<evidence type="ECO:0000256" key="3">
    <source>
        <dbReference type="ARBA" id="ARBA00022692"/>
    </source>
</evidence>
<feature type="transmembrane region" description="Helical" evidence="7">
    <location>
        <begin position="371"/>
        <end position="390"/>
    </location>
</feature>
<dbReference type="EMBL" id="KQ964249">
    <property type="protein sequence ID" value="KXJ91878.1"/>
    <property type="molecule type" value="Genomic_DNA"/>
</dbReference>
<dbReference type="GO" id="GO:0022857">
    <property type="term" value="F:transmembrane transporter activity"/>
    <property type="evidence" value="ECO:0007669"/>
    <property type="project" value="InterPro"/>
</dbReference>
<dbReference type="Proteomes" id="UP000070501">
    <property type="component" value="Unassembled WGS sequence"/>
</dbReference>
<evidence type="ECO:0000256" key="5">
    <source>
        <dbReference type="ARBA" id="ARBA00023136"/>
    </source>
</evidence>
<gene>
    <name evidence="8" type="ORF">Micbo1qcDRAFT_223984</name>
</gene>
<keyword evidence="3 7" id="KW-0812">Transmembrane</keyword>
<feature type="transmembrane region" description="Helical" evidence="7">
    <location>
        <begin position="73"/>
        <end position="96"/>
    </location>
</feature>
<evidence type="ECO:0000256" key="2">
    <source>
        <dbReference type="ARBA" id="ARBA00022448"/>
    </source>
</evidence>
<dbReference type="PANTHER" id="PTHR45649">
    <property type="entry name" value="AMINO-ACID PERMEASE BAT1"/>
    <property type="match status" value="1"/>
</dbReference>
<keyword evidence="5 7" id="KW-0472">Membrane</keyword>
<dbReference type="AlphaFoldDB" id="A0A136J3R3"/>
<evidence type="ECO:0000256" key="1">
    <source>
        <dbReference type="ARBA" id="ARBA00004141"/>
    </source>
</evidence>
<feature type="transmembrane region" description="Helical" evidence="7">
    <location>
        <begin position="273"/>
        <end position="296"/>
    </location>
</feature>
<protein>
    <submittedName>
        <fullName evidence="8">Amino acid/polyamine transporter I</fullName>
    </submittedName>
</protein>
<evidence type="ECO:0000256" key="6">
    <source>
        <dbReference type="SAM" id="MobiDB-lite"/>
    </source>
</evidence>
<dbReference type="InterPro" id="IPR002293">
    <property type="entry name" value="AA/rel_permease1"/>
</dbReference>